<dbReference type="Proteomes" id="UP000008022">
    <property type="component" value="Unassembled WGS sequence"/>
</dbReference>
<accession>A0A0E0Q7Y3</accession>
<dbReference type="AlphaFoldDB" id="A0A0E0Q7Y3"/>
<dbReference type="OMA" id="TIWILSD"/>
<keyword evidence="1" id="KW-0812">Transmembrane</keyword>
<reference evidence="2" key="2">
    <citation type="submission" date="2015-06" db="UniProtKB">
        <authorList>
            <consortium name="EnsemblPlants"/>
        </authorList>
    </citation>
    <scope>IDENTIFICATION</scope>
</reference>
<dbReference type="EnsemblPlants" id="ORUFI07G13870.1">
    <property type="protein sequence ID" value="ORUFI07G13870.1"/>
    <property type="gene ID" value="ORUFI07G13870"/>
</dbReference>
<organism evidence="2 3">
    <name type="scientific">Oryza rufipogon</name>
    <name type="common">Brownbeard rice</name>
    <name type="synonym">Asian wild rice</name>
    <dbReference type="NCBI Taxonomy" id="4529"/>
    <lineage>
        <taxon>Eukaryota</taxon>
        <taxon>Viridiplantae</taxon>
        <taxon>Streptophyta</taxon>
        <taxon>Embryophyta</taxon>
        <taxon>Tracheophyta</taxon>
        <taxon>Spermatophyta</taxon>
        <taxon>Magnoliopsida</taxon>
        <taxon>Liliopsida</taxon>
        <taxon>Poales</taxon>
        <taxon>Poaceae</taxon>
        <taxon>BOP clade</taxon>
        <taxon>Oryzoideae</taxon>
        <taxon>Oryzeae</taxon>
        <taxon>Oryzinae</taxon>
        <taxon>Oryza</taxon>
    </lineage>
</organism>
<dbReference type="HOGENOM" id="CLU_2203763_0_0_1"/>
<evidence type="ECO:0000256" key="1">
    <source>
        <dbReference type="SAM" id="Phobius"/>
    </source>
</evidence>
<keyword evidence="1" id="KW-1133">Transmembrane helix</keyword>
<keyword evidence="3" id="KW-1185">Reference proteome</keyword>
<keyword evidence="1" id="KW-0472">Membrane</keyword>
<name>A0A0E0Q7Y3_ORYRU</name>
<feature type="transmembrane region" description="Helical" evidence="1">
    <location>
        <begin position="6"/>
        <end position="24"/>
    </location>
</feature>
<protein>
    <submittedName>
        <fullName evidence="2">Uncharacterized protein</fullName>
    </submittedName>
</protein>
<sequence length="121" mass="13452">MWQDGLGLGDAICFSCFAAWMMMMKAETIERRKRRTWPPDPLPRRPFITSACIFIVASVGGGGERDGDAQCWSLRIKKTRAMGETEIKGSIVVTGLDINYPTIWILSDDSLKNGGKIILTI</sequence>
<evidence type="ECO:0000313" key="3">
    <source>
        <dbReference type="Proteomes" id="UP000008022"/>
    </source>
</evidence>
<reference evidence="3" key="1">
    <citation type="submission" date="2013-06" db="EMBL/GenBank/DDBJ databases">
        <authorList>
            <person name="Zhao Q."/>
        </authorList>
    </citation>
    <scope>NUCLEOTIDE SEQUENCE</scope>
    <source>
        <strain evidence="3">cv. W1943</strain>
    </source>
</reference>
<dbReference type="Gramene" id="ORUFI07G13870.1">
    <property type="protein sequence ID" value="ORUFI07G13870.1"/>
    <property type="gene ID" value="ORUFI07G13870"/>
</dbReference>
<evidence type="ECO:0000313" key="2">
    <source>
        <dbReference type="EnsemblPlants" id="ORUFI07G13870.1"/>
    </source>
</evidence>
<proteinExistence type="predicted"/>